<dbReference type="Pfam" id="PF07589">
    <property type="entry name" value="PEP-CTERM"/>
    <property type="match status" value="1"/>
</dbReference>
<gene>
    <name evidence="3" type="ORF">PXH66_01335</name>
</gene>
<accession>A0AAE9ZUR8</accession>
<dbReference type="NCBIfam" id="TIGR02595">
    <property type="entry name" value="PEP_CTERM"/>
    <property type="match status" value="1"/>
</dbReference>
<dbReference type="Proteomes" id="UP001218638">
    <property type="component" value="Chromosome"/>
</dbReference>
<keyword evidence="1" id="KW-0812">Transmembrane</keyword>
<dbReference type="AlphaFoldDB" id="A0AAE9ZUR8"/>
<evidence type="ECO:0000313" key="4">
    <source>
        <dbReference type="Proteomes" id="UP001218638"/>
    </source>
</evidence>
<feature type="domain" description="Ice-binding protein C-terminal" evidence="2">
    <location>
        <begin position="173"/>
        <end position="197"/>
    </location>
</feature>
<proteinExistence type="predicted"/>
<protein>
    <submittedName>
        <fullName evidence="3">PEP-CTERM sorting domain-containing protein</fullName>
    </submittedName>
</protein>
<sequence length="204" mass="21357">MINLSKICRQFILVATLVCAPTWLGAQVLLVVNISDPNAVTITATGNAPSANFTPAANHNFPVRLLNFFTEGQSLMNFALHSNTLQSFGSDHNFDQVFSGRALPGNQTLVLNARPNSQETFSTSNAAFTGTATVDLSSVAGSIVSHGSSGDIYASDGTTTTFIGTYSVTSVSAVPEPATFGFILGGLVLSAVGLRRKKRVSPTV</sequence>
<evidence type="ECO:0000259" key="2">
    <source>
        <dbReference type="Pfam" id="PF07589"/>
    </source>
</evidence>
<keyword evidence="1" id="KW-1133">Transmembrane helix</keyword>
<feature type="transmembrane region" description="Helical" evidence="1">
    <location>
        <begin position="177"/>
        <end position="194"/>
    </location>
</feature>
<organism evidence="3 4">
    <name type="scientific">Synoicihabitans lomoniglobus</name>
    <dbReference type="NCBI Taxonomy" id="2909285"/>
    <lineage>
        <taxon>Bacteria</taxon>
        <taxon>Pseudomonadati</taxon>
        <taxon>Verrucomicrobiota</taxon>
        <taxon>Opitutia</taxon>
        <taxon>Opitutales</taxon>
        <taxon>Opitutaceae</taxon>
        <taxon>Synoicihabitans</taxon>
    </lineage>
</organism>
<dbReference type="InterPro" id="IPR013424">
    <property type="entry name" value="Ice-binding_C"/>
</dbReference>
<keyword evidence="1" id="KW-0472">Membrane</keyword>
<reference evidence="3" key="1">
    <citation type="submission" date="2023-03" db="EMBL/GenBank/DDBJ databases">
        <title>Lomoglobus Profundus gen. nov., sp. nov., a novel member of the phylum Verrucomicrobia, isolated from deep-marine sediment of South China Sea.</title>
        <authorList>
            <person name="Ahmad T."/>
            <person name="Ishaq S.E."/>
            <person name="Wang F."/>
        </authorList>
    </citation>
    <scope>NUCLEOTIDE SEQUENCE</scope>
    <source>
        <strain evidence="3">LMO-M01</strain>
    </source>
</reference>
<name>A0AAE9ZUR8_9BACT</name>
<dbReference type="RefSeq" id="WP_330928696.1">
    <property type="nucleotide sequence ID" value="NZ_CP119075.1"/>
</dbReference>
<evidence type="ECO:0000313" key="3">
    <source>
        <dbReference type="EMBL" id="WED65490.1"/>
    </source>
</evidence>
<dbReference type="EMBL" id="CP119075">
    <property type="protein sequence ID" value="WED65490.1"/>
    <property type="molecule type" value="Genomic_DNA"/>
</dbReference>
<keyword evidence="4" id="KW-1185">Reference proteome</keyword>
<evidence type="ECO:0000256" key="1">
    <source>
        <dbReference type="SAM" id="Phobius"/>
    </source>
</evidence>
<feature type="transmembrane region" description="Helical" evidence="1">
    <location>
        <begin position="12"/>
        <end position="32"/>
    </location>
</feature>
<dbReference type="KEGG" id="slom:PXH66_01335"/>